<proteinExistence type="predicted"/>
<dbReference type="Proteomes" id="UP000006057">
    <property type="component" value="Plasmid pMYCCH.01"/>
</dbReference>
<reference evidence="2 3" key="1">
    <citation type="submission" date="2012-06" db="EMBL/GenBank/DDBJ databases">
        <title>Complete sequence of plasmid 1 of Mycobacterium chubuense NBB4.</title>
        <authorList>
            <consortium name="US DOE Joint Genome Institute"/>
            <person name="Lucas S."/>
            <person name="Han J."/>
            <person name="Lapidus A."/>
            <person name="Cheng J.-F."/>
            <person name="Goodwin L."/>
            <person name="Pitluck S."/>
            <person name="Peters L."/>
            <person name="Mikhailova N."/>
            <person name="Teshima H."/>
            <person name="Detter J.C."/>
            <person name="Han C."/>
            <person name="Tapia R."/>
            <person name="Land M."/>
            <person name="Hauser L."/>
            <person name="Kyrpides N."/>
            <person name="Ivanova N."/>
            <person name="Pagani I."/>
            <person name="Mattes T."/>
            <person name="Holmes A."/>
            <person name="Rutledge P."/>
            <person name="Paulsen I."/>
            <person name="Coleman N."/>
            <person name="Woyke T."/>
        </authorList>
    </citation>
    <scope>NUCLEOTIDE SEQUENCE [LARGE SCALE GENOMIC DNA]</scope>
    <source>
        <strain evidence="2 3">NBB4</strain>
        <plasmid evidence="2 3">pMYCCH.01</plasmid>
    </source>
</reference>
<sequence length="99" mass="10994">MAKAPSTPVVGAAVQRKSRQGSETRDMNAFLRVRYREDQLEVLSACAGKRLPSLIRQYADLLTEILPVADARGVDPFELVRQTMTALLDEHDQPQARAS</sequence>
<evidence type="ECO:0000256" key="1">
    <source>
        <dbReference type="SAM" id="MobiDB-lite"/>
    </source>
</evidence>
<accession>I4BRY5</accession>
<dbReference type="KEGG" id="mcb:Mycch_5365"/>
<evidence type="ECO:0000313" key="3">
    <source>
        <dbReference type="Proteomes" id="UP000006057"/>
    </source>
</evidence>
<dbReference type="EMBL" id="CP003054">
    <property type="protein sequence ID" value="AFM20042.1"/>
    <property type="molecule type" value="Genomic_DNA"/>
</dbReference>
<organism evidence="2 3">
    <name type="scientific">Mycolicibacterium chubuense (strain NBB4)</name>
    <name type="common">Mycobacterium chubuense</name>
    <dbReference type="NCBI Taxonomy" id="710421"/>
    <lineage>
        <taxon>Bacteria</taxon>
        <taxon>Bacillati</taxon>
        <taxon>Actinomycetota</taxon>
        <taxon>Actinomycetes</taxon>
        <taxon>Mycobacteriales</taxon>
        <taxon>Mycobacteriaceae</taxon>
        <taxon>Mycolicibacterium</taxon>
    </lineage>
</organism>
<geneLocation type="plasmid" evidence="2 3">
    <name>pMYCCH.01</name>
</geneLocation>
<feature type="region of interest" description="Disordered" evidence="1">
    <location>
        <begin position="1"/>
        <end position="25"/>
    </location>
</feature>
<dbReference type="HOGENOM" id="CLU_2317216_0_0_11"/>
<dbReference type="PATRIC" id="fig|710421.3.peg.5353"/>
<dbReference type="AlphaFoldDB" id="I4BRY5"/>
<protein>
    <submittedName>
        <fullName evidence="2">Uncharacterized protein</fullName>
    </submittedName>
</protein>
<keyword evidence="3" id="KW-1185">Reference proteome</keyword>
<gene>
    <name evidence="2" type="ordered locus">Mycch_5365</name>
</gene>
<evidence type="ECO:0000313" key="2">
    <source>
        <dbReference type="EMBL" id="AFM20042.1"/>
    </source>
</evidence>
<name>I4BRY5_MYCCN</name>
<keyword evidence="2" id="KW-0614">Plasmid</keyword>